<feature type="region of interest" description="Disordered" evidence="1">
    <location>
        <begin position="191"/>
        <end position="220"/>
    </location>
</feature>
<gene>
    <name evidence="2" type="ORF">S2091_2685</name>
</gene>
<keyword evidence="3" id="KW-1185">Reference proteome</keyword>
<name>A0A2S9GY55_9BURK</name>
<sequence length="373" mass="41070">MNTQITLPERAKVALKSAEHELALIELAAKSADIKEVLNADGRAQAHSAGMALRNTRTSIAATGKAAREDATKFSKAIIEEENRLIALIEPEEKRVLGLRDVWDTKIEAEKQAKIEANRKRISAIQERIAAVKVLPTVLAGTVSSKISESIISLTLKTDFEFFEEFEPEYKLVRSDVINKLTAMETNQREIEVEEDSRRQEEARQKLAQEQESARIKAEQERIAEQQAKERAELDRQRAEQAAIQAGINAKLELEHAALAKLQQEARAEADKLAADKAEFEAKEQAEINATALKQAEMVAAQALVEATAQAEAAATQAACVRLTAIPASCTEKPDQPSDAELLDAIAKRFHVPAKTALIWLSRMDYSSLSIAA</sequence>
<evidence type="ECO:0000256" key="1">
    <source>
        <dbReference type="SAM" id="MobiDB-lite"/>
    </source>
</evidence>
<reference evidence="2 3" key="1">
    <citation type="submission" date="2018-02" db="EMBL/GenBank/DDBJ databases">
        <title>Solimicrobium silvestre gen. nov., sp. nov., isolated from alpine forest soil.</title>
        <authorList>
            <person name="Margesin R."/>
            <person name="Albuquerque L."/>
            <person name="Zhang D.-C."/>
            <person name="Froufe H.J.C."/>
            <person name="Severino R."/>
            <person name="Roxo I."/>
            <person name="Egas C."/>
            <person name="Da Costa M.S."/>
        </authorList>
    </citation>
    <scope>NUCLEOTIDE SEQUENCE [LARGE SCALE GENOMIC DNA]</scope>
    <source>
        <strain evidence="2 3">S20-91</strain>
    </source>
</reference>
<dbReference type="RefSeq" id="WP_105532445.1">
    <property type="nucleotide sequence ID" value="NZ_PUGF01000012.1"/>
</dbReference>
<evidence type="ECO:0000313" key="2">
    <source>
        <dbReference type="EMBL" id="PRC92630.1"/>
    </source>
</evidence>
<dbReference type="OrthoDB" id="9108438at2"/>
<dbReference type="Proteomes" id="UP000237839">
    <property type="component" value="Unassembled WGS sequence"/>
</dbReference>
<organism evidence="2 3">
    <name type="scientific">Solimicrobium silvestre</name>
    <dbReference type="NCBI Taxonomy" id="2099400"/>
    <lineage>
        <taxon>Bacteria</taxon>
        <taxon>Pseudomonadati</taxon>
        <taxon>Pseudomonadota</taxon>
        <taxon>Betaproteobacteria</taxon>
        <taxon>Burkholderiales</taxon>
        <taxon>Oxalobacteraceae</taxon>
        <taxon>Solimicrobium</taxon>
    </lineage>
</organism>
<protein>
    <submittedName>
        <fullName evidence="2">Uncharacterized protein</fullName>
    </submittedName>
</protein>
<comment type="caution">
    <text evidence="2">The sequence shown here is derived from an EMBL/GenBank/DDBJ whole genome shotgun (WGS) entry which is preliminary data.</text>
</comment>
<accession>A0A2S9GY55</accession>
<dbReference type="AlphaFoldDB" id="A0A2S9GY55"/>
<proteinExistence type="predicted"/>
<dbReference type="EMBL" id="PUGF01000012">
    <property type="protein sequence ID" value="PRC92630.1"/>
    <property type="molecule type" value="Genomic_DNA"/>
</dbReference>
<evidence type="ECO:0000313" key="3">
    <source>
        <dbReference type="Proteomes" id="UP000237839"/>
    </source>
</evidence>